<dbReference type="Proteomes" id="UP000235579">
    <property type="component" value="Unassembled WGS sequence"/>
</dbReference>
<comment type="caution">
    <text evidence="2">The sequence shown here is derived from an EMBL/GenBank/DDBJ whole genome shotgun (WGS) entry which is preliminary data.</text>
</comment>
<reference evidence="2" key="2">
    <citation type="submission" date="2016-07" db="EMBL/GenBank/DDBJ databases">
        <authorList>
            <person name="Wan K."/>
            <person name="Booth B."/>
            <person name="Spirohn K."/>
            <person name="Hao T."/>
            <person name="Hu Y."/>
            <person name="Calderwood M."/>
            <person name="Hill D."/>
            <person name="Mohr S."/>
            <person name="Vidal M."/>
            <person name="Celniker S."/>
            <person name="Perrimon N."/>
        </authorList>
    </citation>
    <scope>NUCLEOTIDE SEQUENCE</scope>
    <source>
        <strain evidence="2">10N.222.48.A2</strain>
    </source>
</reference>
<dbReference type="EMBL" id="SYVV01000021">
    <property type="protein sequence ID" value="TKG32605.1"/>
    <property type="molecule type" value="Genomic_DNA"/>
</dbReference>
<accession>A0A2N7NCS1</accession>
<evidence type="ECO:0000313" key="4">
    <source>
        <dbReference type="Proteomes" id="UP000235579"/>
    </source>
</evidence>
<reference evidence="3 5" key="4">
    <citation type="submission" date="2019-04" db="EMBL/GenBank/DDBJ databases">
        <title>A reverse ecology approach based on a biological definition of microbial populations.</title>
        <authorList>
            <person name="Arevalo P."/>
            <person name="Vaninsberghe D."/>
            <person name="Elsherbini J."/>
            <person name="Gore J."/>
            <person name="Polz M."/>
        </authorList>
    </citation>
    <scope>NUCLEOTIDE SEQUENCE [LARGE SCALE GENOMIC DNA]</scope>
    <source>
        <strain evidence="3 5">10N.222.45.A8</strain>
    </source>
</reference>
<feature type="signal peptide" evidence="1">
    <location>
        <begin position="1"/>
        <end position="26"/>
    </location>
</feature>
<name>A0A2N7NCS1_9VIBR</name>
<feature type="chain" id="PRO_5030054068" evidence="1">
    <location>
        <begin position="27"/>
        <end position="395"/>
    </location>
</feature>
<protein>
    <submittedName>
        <fullName evidence="2">Uncharacterized protein</fullName>
    </submittedName>
</protein>
<reference evidence="4" key="1">
    <citation type="submission" date="2016-07" db="EMBL/GenBank/DDBJ databases">
        <title>Nontailed viruses are major unrecognized killers of bacteria in the ocean.</title>
        <authorList>
            <person name="Kauffman K."/>
            <person name="Hussain F."/>
            <person name="Yang J."/>
            <person name="Arevalo P."/>
            <person name="Brown J."/>
            <person name="Cutler M."/>
            <person name="Kelly L."/>
            <person name="Polz M.F."/>
        </authorList>
    </citation>
    <scope>NUCLEOTIDE SEQUENCE [LARGE SCALE GENOMIC DNA]</scope>
    <source>
        <strain evidence="4">10N.222.48.A2</strain>
    </source>
</reference>
<evidence type="ECO:0000313" key="5">
    <source>
        <dbReference type="Proteomes" id="UP000308018"/>
    </source>
</evidence>
<evidence type="ECO:0000256" key="1">
    <source>
        <dbReference type="SAM" id="SignalP"/>
    </source>
</evidence>
<dbReference type="EMBL" id="MDBP01000080">
    <property type="protein sequence ID" value="PMP10010.1"/>
    <property type="molecule type" value="Genomic_DNA"/>
</dbReference>
<reference evidence="2" key="3">
    <citation type="journal article" date="2018" name="Nature">
        <title>A major lineage of non-tailed dsDNA viruses as unrecognized killers of marine bacteria.</title>
        <authorList>
            <person name="Kauffman K.M."/>
            <person name="Hussain F.A."/>
            <person name="Yang J."/>
            <person name="Arevalo P."/>
            <person name="Brown J.M."/>
            <person name="Chang W.K."/>
            <person name="VanInsberghe D."/>
            <person name="Elsherbini J."/>
            <person name="Sharma R.S."/>
            <person name="Cutler M.B."/>
            <person name="Kelly L."/>
            <person name="Polz M.F."/>
        </authorList>
    </citation>
    <scope>NUCLEOTIDE SEQUENCE</scope>
    <source>
        <strain evidence="2">10N.222.48.A2</strain>
    </source>
</reference>
<dbReference type="RefSeq" id="WP_102258426.1">
    <property type="nucleotide sequence ID" value="NZ_MDBG01000002.1"/>
</dbReference>
<proteinExistence type="predicted"/>
<sequence length="395" mass="42456">MKFRIKPIALSMLFGLIAASSMPVLANSLQAQNKALTTHTSHQQTTRLTKDIVKRVITGVQQYYISNSGTWPTALADISTFYSGSFITPAGTITGSPTPTGFNLTVSVRSSDKNLITMLNAMASKNAGTLTGNILNFPIASPNQYAPLNNIISRFEDVQGGGERNKLHAAVNMNGNDITGIDNTNIQTANVVNATIKTSLATNLNVVNANITEQTVGTELVTQLNADVANYKTTGITTLVNNGVINSTPRIDVSKVNAGGYNVIANGGVIKYQGQDVTHRYLGINSKADDSLRLGGVDGARFLQRNKVNNFRHSQKFNNSLVVNGQLTTGTVTASNTTVNGRIYGNQIKATSRATINGKNAQSYDNRSRIHNVNKIKEVERKIQNQGTAQIGVWN</sequence>
<dbReference type="AlphaFoldDB" id="A0A2N7NCS1"/>
<evidence type="ECO:0000313" key="3">
    <source>
        <dbReference type="EMBL" id="TKG32605.1"/>
    </source>
</evidence>
<evidence type="ECO:0000313" key="2">
    <source>
        <dbReference type="EMBL" id="PMP10010.1"/>
    </source>
</evidence>
<dbReference type="Proteomes" id="UP000308018">
    <property type="component" value="Unassembled WGS sequence"/>
</dbReference>
<gene>
    <name evidence="2" type="ORF">BCS92_02475</name>
    <name evidence="3" type="ORF">FC057_12375</name>
</gene>
<keyword evidence="1" id="KW-0732">Signal</keyword>
<organism evidence="2 4">
    <name type="scientific">Vibrio tasmaniensis</name>
    <dbReference type="NCBI Taxonomy" id="212663"/>
    <lineage>
        <taxon>Bacteria</taxon>
        <taxon>Pseudomonadati</taxon>
        <taxon>Pseudomonadota</taxon>
        <taxon>Gammaproteobacteria</taxon>
        <taxon>Vibrionales</taxon>
        <taxon>Vibrionaceae</taxon>
        <taxon>Vibrio</taxon>
    </lineage>
</organism>